<evidence type="ECO:0000256" key="8">
    <source>
        <dbReference type="RuleBase" id="RU363090"/>
    </source>
</evidence>
<gene>
    <name evidence="9" type="ORF">RF55_6637</name>
</gene>
<dbReference type="EC" id="2.7.-.-" evidence="8"/>
<comment type="similarity">
    <text evidence="1 8">Belongs to the inositol phosphokinase (IPK) family.</text>
</comment>
<evidence type="ECO:0000256" key="7">
    <source>
        <dbReference type="ARBA" id="ARBA00036525"/>
    </source>
</evidence>
<sequence length="490" mass="56576">MARESGRIKDAFQKRVLDDAARKRRQKKALEALEQDNFHDDPHADLVMSKKVPKFQETLDNRGGSRKKKTRSAEYYKQRFRKTFGQLVEEDLNINPNPPNYTCAQAPPSRFPERHFCALLIMTTLESDEGHLDKLPHVEWERTTTGSPGCTFPDGLNPLECQMAGHPFDGDRHTIGMLVCRRTGFVLKPATKAILGEREIAFYEKLKNSHDSTIVQLKKFVPHYFGTTELRVFNKRTKFLKLRDITEGMAEPCVMDIKIGRRTWDPLATPEKRATEELKYAESKRAYGFCITGFQVYCLSTGRLKKFDRDYGKKLDAKGVVEALKTFLNITPERPACRQLIFELLSFLGRIMLFFRIQQKYRFYSSSLLVAYDARKLRQCCRFDNDDSNNQMDSRAKSAFSPSTSHITSDTNVSEQVALTASVSNAGTKRNWIEEQRSRPILKRSDIRNIENKRNWVRVNMIDFTHVFPADNSDLDLNYLEGIENLIKLL</sequence>
<evidence type="ECO:0000256" key="4">
    <source>
        <dbReference type="ARBA" id="ARBA00022777"/>
    </source>
</evidence>
<dbReference type="Pfam" id="PF03770">
    <property type="entry name" value="IPK"/>
    <property type="match status" value="1"/>
</dbReference>
<dbReference type="GO" id="GO:0005737">
    <property type="term" value="C:cytoplasm"/>
    <property type="evidence" value="ECO:0007669"/>
    <property type="project" value="TreeGrafter"/>
</dbReference>
<dbReference type="GO" id="GO:0005524">
    <property type="term" value="F:ATP binding"/>
    <property type="evidence" value="ECO:0007669"/>
    <property type="project" value="UniProtKB-KW"/>
</dbReference>
<keyword evidence="2 8" id="KW-0808">Transferase</keyword>
<dbReference type="PANTHER" id="PTHR12400:SF51">
    <property type="entry name" value="INOSITOL POLYPHOSPHATE MULTIKINASE"/>
    <property type="match status" value="1"/>
</dbReference>
<name>A0A0J7NLB8_LASNI</name>
<comment type="catalytic activity">
    <reaction evidence="7">
        <text>1D-myo-inositol 1,3,4,6-tetrakisphosphate + ATP = 1D-myo-inositol 1,3,4,5,6-pentakisphosphate + ADP + H(+)</text>
        <dbReference type="Rhea" id="RHEA:12717"/>
        <dbReference type="ChEBI" id="CHEBI:15378"/>
        <dbReference type="ChEBI" id="CHEBI:30616"/>
        <dbReference type="ChEBI" id="CHEBI:57660"/>
        <dbReference type="ChEBI" id="CHEBI:57733"/>
        <dbReference type="ChEBI" id="CHEBI:456216"/>
        <dbReference type="EC" id="2.7.1.140"/>
    </reaction>
</comment>
<evidence type="ECO:0000313" key="9">
    <source>
        <dbReference type="EMBL" id="KMQ93265.1"/>
    </source>
</evidence>
<dbReference type="PaxDb" id="67767-A0A0J7NLB8"/>
<evidence type="ECO:0000256" key="3">
    <source>
        <dbReference type="ARBA" id="ARBA00022741"/>
    </source>
</evidence>
<dbReference type="AlphaFoldDB" id="A0A0J7NLB8"/>
<dbReference type="GO" id="GO:0005634">
    <property type="term" value="C:nucleus"/>
    <property type="evidence" value="ECO:0007669"/>
    <property type="project" value="TreeGrafter"/>
</dbReference>
<protein>
    <recommendedName>
        <fullName evidence="8">Kinase</fullName>
        <ecNumber evidence="8">2.7.-.-</ecNumber>
    </recommendedName>
</protein>
<evidence type="ECO:0000313" key="10">
    <source>
        <dbReference type="Proteomes" id="UP000036403"/>
    </source>
</evidence>
<evidence type="ECO:0000256" key="2">
    <source>
        <dbReference type="ARBA" id="ARBA00022679"/>
    </source>
</evidence>
<comment type="caution">
    <text evidence="9">The sequence shown here is derived from an EMBL/GenBank/DDBJ whole genome shotgun (WGS) entry which is preliminary data.</text>
</comment>
<keyword evidence="5" id="KW-0067">ATP-binding</keyword>
<keyword evidence="4 8" id="KW-0418">Kinase</keyword>
<comment type="catalytic activity">
    <reaction evidence="6">
        <text>1D-myo-inositol 1,4,5-trisphosphate + 2 ATP = 1D-myo-inositol 1,3,4,5,6-pentakisphosphate + 2 ADP + 2 H(+)</text>
        <dbReference type="Rhea" id="RHEA:32359"/>
        <dbReference type="ChEBI" id="CHEBI:15378"/>
        <dbReference type="ChEBI" id="CHEBI:30616"/>
        <dbReference type="ChEBI" id="CHEBI:57733"/>
        <dbReference type="ChEBI" id="CHEBI:203600"/>
        <dbReference type="ChEBI" id="CHEBI:456216"/>
        <dbReference type="EC" id="2.7.1.151"/>
    </reaction>
</comment>
<dbReference type="Gene3D" id="3.30.470.160">
    <property type="entry name" value="Inositol polyphosphate kinase"/>
    <property type="match status" value="1"/>
</dbReference>
<organism evidence="9 10">
    <name type="scientific">Lasius niger</name>
    <name type="common">Black garden ant</name>
    <dbReference type="NCBI Taxonomy" id="67767"/>
    <lineage>
        <taxon>Eukaryota</taxon>
        <taxon>Metazoa</taxon>
        <taxon>Ecdysozoa</taxon>
        <taxon>Arthropoda</taxon>
        <taxon>Hexapoda</taxon>
        <taxon>Insecta</taxon>
        <taxon>Pterygota</taxon>
        <taxon>Neoptera</taxon>
        <taxon>Endopterygota</taxon>
        <taxon>Hymenoptera</taxon>
        <taxon>Apocrita</taxon>
        <taxon>Aculeata</taxon>
        <taxon>Formicoidea</taxon>
        <taxon>Formicidae</taxon>
        <taxon>Formicinae</taxon>
        <taxon>Lasius</taxon>
        <taxon>Lasius</taxon>
    </lineage>
</organism>
<dbReference type="OrthoDB" id="5958943at2759"/>
<keyword evidence="3" id="KW-0547">Nucleotide-binding</keyword>
<dbReference type="STRING" id="67767.A0A0J7NLB8"/>
<proteinExistence type="inferred from homology"/>
<dbReference type="GO" id="GO:0047326">
    <property type="term" value="F:inositol-1,3,4,6-tetrakisphosphate 5-kinase activity"/>
    <property type="evidence" value="ECO:0007669"/>
    <property type="project" value="RHEA"/>
</dbReference>
<dbReference type="GO" id="GO:0032958">
    <property type="term" value="P:inositol phosphate biosynthetic process"/>
    <property type="evidence" value="ECO:0007669"/>
    <property type="project" value="InterPro"/>
</dbReference>
<dbReference type="InterPro" id="IPR005522">
    <property type="entry name" value="IPK"/>
</dbReference>
<dbReference type="InterPro" id="IPR038286">
    <property type="entry name" value="IPK_sf"/>
</dbReference>
<feature type="non-terminal residue" evidence="9">
    <location>
        <position position="490"/>
    </location>
</feature>
<reference evidence="9 10" key="1">
    <citation type="submission" date="2015-04" db="EMBL/GenBank/DDBJ databases">
        <title>Lasius niger genome sequencing.</title>
        <authorList>
            <person name="Konorov E.A."/>
            <person name="Nikitin M.A."/>
            <person name="Kirill M.V."/>
            <person name="Chang P."/>
        </authorList>
    </citation>
    <scope>NUCLEOTIDE SEQUENCE [LARGE SCALE GENOMIC DNA]</scope>
    <source>
        <tissue evidence="9">Whole</tissue>
    </source>
</reference>
<dbReference type="Proteomes" id="UP000036403">
    <property type="component" value="Unassembled WGS sequence"/>
</dbReference>
<dbReference type="EMBL" id="LBMM01003669">
    <property type="protein sequence ID" value="KMQ93265.1"/>
    <property type="molecule type" value="Genomic_DNA"/>
</dbReference>
<dbReference type="GO" id="GO:0008440">
    <property type="term" value="F:inositol-1,4,5-trisphosphate 3-kinase activity"/>
    <property type="evidence" value="ECO:0007669"/>
    <property type="project" value="TreeGrafter"/>
</dbReference>
<keyword evidence="10" id="KW-1185">Reference proteome</keyword>
<accession>A0A0J7NLB8</accession>
<evidence type="ECO:0000256" key="1">
    <source>
        <dbReference type="ARBA" id="ARBA00007374"/>
    </source>
</evidence>
<dbReference type="SUPFAM" id="SSF56104">
    <property type="entry name" value="SAICAR synthase-like"/>
    <property type="match status" value="1"/>
</dbReference>
<evidence type="ECO:0000256" key="6">
    <source>
        <dbReference type="ARBA" id="ARBA00036164"/>
    </source>
</evidence>
<dbReference type="PANTHER" id="PTHR12400">
    <property type="entry name" value="INOSITOL POLYPHOSPHATE KINASE"/>
    <property type="match status" value="1"/>
</dbReference>
<evidence type="ECO:0000256" key="5">
    <source>
        <dbReference type="ARBA" id="ARBA00022840"/>
    </source>
</evidence>